<dbReference type="SUPFAM" id="SSF69318">
    <property type="entry name" value="Integrin alpha N-terminal domain"/>
    <property type="match status" value="1"/>
</dbReference>
<feature type="region of interest" description="Disordered" evidence="2">
    <location>
        <begin position="542"/>
        <end position="582"/>
    </location>
</feature>
<dbReference type="InterPro" id="IPR027039">
    <property type="entry name" value="Crtac1"/>
</dbReference>
<keyword evidence="1" id="KW-0732">Signal</keyword>
<dbReference type="EMBL" id="VOHK01000004">
    <property type="protein sequence ID" value="TWT19940.1"/>
    <property type="molecule type" value="Genomic_DNA"/>
</dbReference>
<protein>
    <submittedName>
        <fullName evidence="3">CRTAC1 family protein</fullName>
    </submittedName>
</protein>
<evidence type="ECO:0000313" key="3">
    <source>
        <dbReference type="EMBL" id="TWT19940.1"/>
    </source>
</evidence>
<dbReference type="Proteomes" id="UP000319980">
    <property type="component" value="Unassembled WGS sequence"/>
</dbReference>
<comment type="caution">
    <text evidence="3">The sequence shown here is derived from an EMBL/GenBank/DDBJ whole genome shotgun (WGS) entry which is preliminary data.</text>
</comment>
<gene>
    <name evidence="3" type="ORF">FQY83_09230</name>
</gene>
<evidence type="ECO:0000313" key="4">
    <source>
        <dbReference type="Proteomes" id="UP000319980"/>
    </source>
</evidence>
<dbReference type="InterPro" id="IPR028994">
    <property type="entry name" value="Integrin_alpha_N"/>
</dbReference>
<dbReference type="Gene3D" id="2.130.10.130">
    <property type="entry name" value="Integrin alpha, N-terminal"/>
    <property type="match status" value="1"/>
</dbReference>
<dbReference type="AlphaFoldDB" id="A0A5C5U3E6"/>
<organism evidence="3 4">
    <name type="scientific">Luteimonas marina</name>
    <dbReference type="NCBI Taxonomy" id="488485"/>
    <lineage>
        <taxon>Bacteria</taxon>
        <taxon>Pseudomonadati</taxon>
        <taxon>Pseudomonadota</taxon>
        <taxon>Gammaproteobacteria</taxon>
        <taxon>Lysobacterales</taxon>
        <taxon>Lysobacteraceae</taxon>
        <taxon>Luteimonas</taxon>
    </lineage>
</organism>
<dbReference type="InterPro" id="IPR013517">
    <property type="entry name" value="FG-GAP"/>
</dbReference>
<evidence type="ECO:0000256" key="1">
    <source>
        <dbReference type="ARBA" id="ARBA00022729"/>
    </source>
</evidence>
<dbReference type="PANTHER" id="PTHR16026:SF0">
    <property type="entry name" value="CARTILAGE ACIDIC PROTEIN 1"/>
    <property type="match status" value="1"/>
</dbReference>
<evidence type="ECO:0000256" key="2">
    <source>
        <dbReference type="SAM" id="MobiDB-lite"/>
    </source>
</evidence>
<sequence>MRGDIAYAACIQLATSQSGGPMANRTMTFHRGKWAALAVAMCAITPVPGSDVAAATLAFENVTAQQVDQLADSTYRFDAMWTDFNSDGCLDAFVYDHGFPTPTSRLWLNRCDGSARLDLVSNSDVNYYIGNPMNPRGSGWVTTLDFDGDGREDFWTRDSDLPAARYRNGSTPGSHMPWFSGKDLACDYWICAFGDFTGVGALQIVDSRRQIEDMMTRNVIRPASGDEAYQVVGDVTGNGWPDIVQPANGGYWRNDSGTLTWQAVPAFRGGGSGVQLLADFDNDGYQDLMLVDVGRCGGPAPVTRKVLLFRNNGQGGFTDISSSIGELTDAGAPDCWANYGNIIAADMDNDGYLDVVYSGGSNSSSTLVFRNNGNLTFSRSSVNFGASGGTSAGGGWVSASPRAGVGDFDNDGRLDIVKTQHPSNVGIWRNVTNTEGANWLKVRVRGVNKNTDGVGANVRIYRTGTSQIVANLEVQVSDQHPLKWLHAGLGARDRVDVEVRFPSGGPTHRFNGIPANQEVIAYANGCLLQNWRPGNGWPVSPPSDCSFSGGSTRARRNGATPLSPPAADATAATERGTTAAPARQAITPAVAPATAAGTGVATTASVIRVTPAALLLWRRLQRWFDTVSLPTLGDRD</sequence>
<name>A0A5C5U3E6_9GAMM</name>
<reference evidence="3 4" key="1">
    <citation type="journal article" date="2008" name="Int. J. Syst. Evol. Microbiol.">
        <title>Luteimonas marina sp. nov., isolated from seawater.</title>
        <authorList>
            <person name="Baik K.S."/>
            <person name="Park S.C."/>
            <person name="Kim M.S."/>
            <person name="Kim E.M."/>
            <person name="Park C."/>
            <person name="Chun J."/>
            <person name="Seong C.N."/>
        </authorList>
    </citation>
    <scope>NUCLEOTIDE SEQUENCE [LARGE SCALE GENOMIC DNA]</scope>
    <source>
        <strain evidence="3 4">FR1330</strain>
    </source>
</reference>
<dbReference type="PANTHER" id="PTHR16026">
    <property type="entry name" value="CARTILAGE ACIDIC PROTEIN 1"/>
    <property type="match status" value="1"/>
</dbReference>
<keyword evidence="4" id="KW-1185">Reference proteome</keyword>
<feature type="compositionally biased region" description="Low complexity" evidence="2">
    <location>
        <begin position="559"/>
        <end position="582"/>
    </location>
</feature>
<proteinExistence type="predicted"/>
<accession>A0A5C5U3E6</accession>
<dbReference type="Pfam" id="PF13517">
    <property type="entry name" value="FG-GAP_3"/>
    <property type="match status" value="1"/>
</dbReference>